<organism evidence="3 4">
    <name type="scientific">Streptomyces albus</name>
    <dbReference type="NCBI Taxonomy" id="1888"/>
    <lineage>
        <taxon>Bacteria</taxon>
        <taxon>Bacillati</taxon>
        <taxon>Actinomycetota</taxon>
        <taxon>Actinomycetes</taxon>
        <taxon>Kitasatosporales</taxon>
        <taxon>Streptomycetaceae</taxon>
        <taxon>Streptomyces</taxon>
    </lineage>
</organism>
<dbReference type="RefSeq" id="WP_135567534.1">
    <property type="nucleotide sequence ID" value="NZ_CP103060.1"/>
</dbReference>
<keyword evidence="2" id="KW-0472">Membrane</keyword>
<feature type="compositionally biased region" description="Gly residues" evidence="1">
    <location>
        <begin position="47"/>
        <end position="58"/>
    </location>
</feature>
<keyword evidence="2" id="KW-1133">Transmembrane helix</keyword>
<feature type="transmembrane region" description="Helical" evidence="2">
    <location>
        <begin position="100"/>
        <end position="132"/>
    </location>
</feature>
<evidence type="ECO:0000256" key="2">
    <source>
        <dbReference type="SAM" id="Phobius"/>
    </source>
</evidence>
<evidence type="ECO:0000256" key="1">
    <source>
        <dbReference type="SAM" id="MobiDB-lite"/>
    </source>
</evidence>
<proteinExistence type="predicted"/>
<dbReference type="AlphaFoldDB" id="A0A8H1L8Q4"/>
<dbReference type="Proteomes" id="UP000298111">
    <property type="component" value="Unassembled WGS sequence"/>
</dbReference>
<evidence type="ECO:0000313" key="3">
    <source>
        <dbReference type="EMBL" id="TGG78041.1"/>
    </source>
</evidence>
<evidence type="ECO:0000313" key="4">
    <source>
        <dbReference type="Proteomes" id="UP000298111"/>
    </source>
</evidence>
<feature type="compositionally biased region" description="Low complexity" evidence="1">
    <location>
        <begin position="34"/>
        <end position="46"/>
    </location>
</feature>
<accession>A0A8H1L8Q4</accession>
<dbReference type="EMBL" id="RCIY01000088">
    <property type="protein sequence ID" value="TGG78041.1"/>
    <property type="molecule type" value="Genomic_DNA"/>
</dbReference>
<gene>
    <name evidence="3" type="ORF">D8771_25640</name>
</gene>
<reference evidence="3 4" key="1">
    <citation type="submission" date="2018-10" db="EMBL/GenBank/DDBJ databases">
        <title>Isolation of pseudouridimycin from Streptomyces albus DSM 40763.</title>
        <authorList>
            <person name="Rosenqvist P."/>
            <person name="Metsae-Ketelae M."/>
            <person name="Virta P."/>
        </authorList>
    </citation>
    <scope>NUCLEOTIDE SEQUENCE [LARGE SCALE GENOMIC DNA]</scope>
    <source>
        <strain evidence="3 4">DSM 40763</strain>
    </source>
</reference>
<protein>
    <submittedName>
        <fullName evidence="3">DUF4190 domain-containing protein</fullName>
    </submittedName>
</protein>
<feature type="region of interest" description="Disordered" evidence="1">
    <location>
        <begin position="1"/>
        <end position="71"/>
    </location>
</feature>
<comment type="caution">
    <text evidence="3">The sequence shown here is derived from an EMBL/GenBank/DDBJ whole genome shotgun (WGS) entry which is preliminary data.</text>
</comment>
<sequence>MGNGAGQPPPFGAPGQGAGEGAEEQPPPIPIAPDGPNRSYGAQPGSGHAGPGAAGSGHAGAPPAAGGPGAPGAPGGWAGAGYAPYGYGWQGPPLSAGKSIAAMVLGIVSIVLIITCWGSFLSVISSTVALCLGVSARRGVARGELGGQGQATAGFVMGIVGLVLSVIVSVLLVLALTMDVDETDGGTGGGGSGGSSYDARGVSLLVR</sequence>
<name>A0A8H1L8Q4_9ACTN</name>
<feature type="transmembrane region" description="Helical" evidence="2">
    <location>
        <begin position="153"/>
        <end position="176"/>
    </location>
</feature>
<dbReference type="GeneID" id="75181039"/>
<keyword evidence="2" id="KW-0812">Transmembrane</keyword>